<evidence type="ECO:0000256" key="2">
    <source>
        <dbReference type="ARBA" id="ARBA00023295"/>
    </source>
</evidence>
<evidence type="ECO:0000256" key="3">
    <source>
        <dbReference type="SAM" id="SignalP"/>
    </source>
</evidence>
<sequence>MAYPVFRPLCMALSTLALSCAMLTTLTLSAHAAPERQQVIVDMDIGDDIDDSFALALLLQSPEIEIVGVTTAWGDTALRARLVERMLRETGHSGIPVATGIATTGNPQPFTQARYAQRGQPAPALPAVDFLLEQIRRQPGKITLLALGPLTNVGAAIERDAATFGKLKQVVMMGGSVRSGYRKSQYVTARPADKEYNIASEVKGAQRLFTSGVPIVMMPVDSTQIRLDEVERNALLGHGSPVTDALALMYHQWINAYQPWSSNMPSLFDLVPVAWLLDPTVCPTTPLRIAVTDDGYTREVAGKPNAAVCLASNQPRFFEIFMGRLLADKP</sequence>
<feature type="chain" id="PRO_5009206903" evidence="3">
    <location>
        <begin position="33"/>
        <end position="330"/>
    </location>
</feature>
<evidence type="ECO:0000259" key="4">
    <source>
        <dbReference type="Pfam" id="PF01156"/>
    </source>
</evidence>
<evidence type="ECO:0000256" key="1">
    <source>
        <dbReference type="ARBA" id="ARBA00022801"/>
    </source>
</evidence>
<dbReference type="EMBL" id="LROM01000106">
    <property type="protein sequence ID" value="OEZ96707.1"/>
    <property type="molecule type" value="Genomic_DNA"/>
</dbReference>
<dbReference type="PANTHER" id="PTHR12304">
    <property type="entry name" value="INOSINE-URIDINE PREFERRING NUCLEOSIDE HYDROLASE"/>
    <property type="match status" value="1"/>
</dbReference>
<organism evidence="5 6">
    <name type="scientific">Duganella phyllosphaerae</name>
    <dbReference type="NCBI Taxonomy" id="762836"/>
    <lineage>
        <taxon>Bacteria</taxon>
        <taxon>Pseudomonadati</taxon>
        <taxon>Pseudomonadota</taxon>
        <taxon>Betaproteobacteria</taxon>
        <taxon>Burkholderiales</taxon>
        <taxon>Oxalobacteraceae</taxon>
        <taxon>Telluria group</taxon>
        <taxon>Duganella</taxon>
    </lineage>
</organism>
<evidence type="ECO:0000313" key="5">
    <source>
        <dbReference type="EMBL" id="OEZ96707.1"/>
    </source>
</evidence>
<dbReference type="GO" id="GO:0006152">
    <property type="term" value="P:purine nucleoside catabolic process"/>
    <property type="evidence" value="ECO:0007669"/>
    <property type="project" value="TreeGrafter"/>
</dbReference>
<feature type="domain" description="Inosine/uridine-preferring nucleoside hydrolase" evidence="4">
    <location>
        <begin position="39"/>
        <end position="319"/>
    </location>
</feature>
<dbReference type="Pfam" id="PF01156">
    <property type="entry name" value="IU_nuc_hydro"/>
    <property type="match status" value="1"/>
</dbReference>
<comment type="caution">
    <text evidence="5">The sequence shown here is derived from an EMBL/GenBank/DDBJ whole genome shotgun (WGS) entry which is preliminary data.</text>
</comment>
<dbReference type="PATRIC" id="fig|762836.4.peg.3917"/>
<dbReference type="GO" id="GO:0008477">
    <property type="term" value="F:purine nucleosidase activity"/>
    <property type="evidence" value="ECO:0007669"/>
    <property type="project" value="TreeGrafter"/>
</dbReference>
<keyword evidence="3" id="KW-0732">Signal</keyword>
<keyword evidence="6" id="KW-1185">Reference proteome</keyword>
<proteinExistence type="predicted"/>
<dbReference type="Gene3D" id="3.90.245.10">
    <property type="entry name" value="Ribonucleoside hydrolase-like"/>
    <property type="match status" value="1"/>
</dbReference>
<dbReference type="InterPro" id="IPR023186">
    <property type="entry name" value="IUNH"/>
</dbReference>
<keyword evidence="2 5" id="KW-0326">Glycosidase</keyword>
<dbReference type="EC" id="3.2.-.-" evidence="5"/>
<dbReference type="InterPro" id="IPR036452">
    <property type="entry name" value="Ribo_hydro-like"/>
</dbReference>
<dbReference type="InterPro" id="IPR001910">
    <property type="entry name" value="Inosine/uridine_hydrolase_dom"/>
</dbReference>
<dbReference type="SUPFAM" id="SSF53590">
    <property type="entry name" value="Nucleoside hydrolase"/>
    <property type="match status" value="1"/>
</dbReference>
<dbReference type="RefSeq" id="WP_229255426.1">
    <property type="nucleotide sequence ID" value="NZ_LROM01000106.1"/>
</dbReference>
<reference evidence="6" key="1">
    <citation type="journal article" date="2016" name="Front. Microbiol.">
        <title>Molecular Keys to the Janthinobacterium and Duganella spp. Interaction with the Plant Pathogen Fusarium graminearum.</title>
        <authorList>
            <person name="Haack F.S."/>
            <person name="Poehlein A."/>
            <person name="Kroger C."/>
            <person name="Voigt C.A."/>
            <person name="Piepenbring M."/>
            <person name="Bode H.B."/>
            <person name="Daniel R."/>
            <person name="Schafer W."/>
            <person name="Streit W.R."/>
        </authorList>
    </citation>
    <scope>NUCLEOTIDE SEQUENCE [LARGE SCALE GENOMIC DNA]</scope>
    <source>
        <strain evidence="6">T54</strain>
    </source>
</reference>
<name>A0A1E7WEM7_9BURK</name>
<gene>
    <name evidence="5" type="primary">rihA</name>
    <name evidence="5" type="ORF">DUPY_37950</name>
</gene>
<dbReference type="PANTHER" id="PTHR12304:SF4">
    <property type="entry name" value="URIDINE NUCLEOSIDASE"/>
    <property type="match status" value="1"/>
</dbReference>
<dbReference type="AlphaFoldDB" id="A0A1E7WEM7"/>
<keyword evidence="1 5" id="KW-0378">Hydrolase</keyword>
<dbReference type="GO" id="GO:0005829">
    <property type="term" value="C:cytosol"/>
    <property type="evidence" value="ECO:0007669"/>
    <property type="project" value="TreeGrafter"/>
</dbReference>
<evidence type="ECO:0000313" key="6">
    <source>
        <dbReference type="Proteomes" id="UP000175989"/>
    </source>
</evidence>
<accession>A0A1E7WEM7</accession>
<protein>
    <submittedName>
        <fullName evidence="5">Pyrimidine-specific ribonucleoside hydrolase RihA</fullName>
        <ecNumber evidence="5">3.2.-.-</ecNumber>
    </submittedName>
</protein>
<dbReference type="PROSITE" id="PS51257">
    <property type="entry name" value="PROKAR_LIPOPROTEIN"/>
    <property type="match status" value="1"/>
</dbReference>
<feature type="signal peptide" evidence="3">
    <location>
        <begin position="1"/>
        <end position="32"/>
    </location>
</feature>
<dbReference type="Proteomes" id="UP000175989">
    <property type="component" value="Unassembled WGS sequence"/>
</dbReference>